<evidence type="ECO:0000313" key="1">
    <source>
        <dbReference type="EMBL" id="QTH65157.1"/>
    </source>
</evidence>
<dbReference type="Pfam" id="PF07277">
    <property type="entry name" value="SapC"/>
    <property type="match status" value="1"/>
</dbReference>
<sequence>MAAEYQALHNEKHKNVKIKSKTSVEDLKNQHALGLVVQEFALAGAEFPVVFVRDEKAEATFPVAILGVEQNTNLFVTEENKWSGRYVPARYTHVPLSVIPHQEDENRFAIAINVNSEVVSEDEGTALFNEDGSESEYLAERKKALMGYVENEKITKAFIAALEENELLAPKNINVKVMDREYNLNGLLMVDEKKLSELSDEAFLSLRKRGFLGPIYAHLSSMHKVADLIERQGARLKAQEAAA</sequence>
<accession>A0A975HJC1</accession>
<dbReference type="Proteomes" id="UP000682739">
    <property type="component" value="Chromosome"/>
</dbReference>
<gene>
    <name evidence="1" type="ORF">J1N51_06895</name>
</gene>
<dbReference type="InterPro" id="IPR010836">
    <property type="entry name" value="SapC"/>
</dbReference>
<protein>
    <submittedName>
        <fullName evidence="1">SapC family protein</fullName>
    </submittedName>
</protein>
<dbReference type="AlphaFoldDB" id="A0A975HJC1"/>
<organism evidence="1 2">
    <name type="scientific">Psychrosphaera ytuae</name>
    <dbReference type="NCBI Taxonomy" id="2820710"/>
    <lineage>
        <taxon>Bacteria</taxon>
        <taxon>Pseudomonadati</taxon>
        <taxon>Pseudomonadota</taxon>
        <taxon>Gammaproteobacteria</taxon>
        <taxon>Alteromonadales</taxon>
        <taxon>Pseudoalteromonadaceae</taxon>
        <taxon>Psychrosphaera</taxon>
    </lineage>
</organism>
<proteinExistence type="predicted"/>
<dbReference type="RefSeq" id="WP_208833192.1">
    <property type="nucleotide sequence ID" value="NZ_CP072110.1"/>
</dbReference>
<keyword evidence="2" id="KW-1185">Reference proteome</keyword>
<dbReference type="KEGG" id="psym:J1N51_06895"/>
<name>A0A975HJC1_9GAMM</name>
<reference evidence="1" key="1">
    <citation type="submission" date="2021-03" db="EMBL/GenBank/DDBJ databases">
        <title>Description of Psychrosphaera ytuae sp. nov. isolated from deep sea sediment of South China Sea.</title>
        <authorList>
            <person name="Zhang J."/>
            <person name="Xu X.-D."/>
        </authorList>
    </citation>
    <scope>NUCLEOTIDE SEQUENCE</scope>
    <source>
        <strain evidence="1">MTZ26</strain>
    </source>
</reference>
<evidence type="ECO:0000313" key="2">
    <source>
        <dbReference type="Proteomes" id="UP000682739"/>
    </source>
</evidence>
<dbReference type="EMBL" id="CP072110">
    <property type="protein sequence ID" value="QTH65157.1"/>
    <property type="molecule type" value="Genomic_DNA"/>
</dbReference>